<dbReference type="EMBL" id="LFIW01001785">
    <property type="protein sequence ID" value="KZL80925.1"/>
    <property type="molecule type" value="Genomic_DNA"/>
</dbReference>
<feature type="non-terminal residue" evidence="1">
    <location>
        <position position="161"/>
    </location>
</feature>
<keyword evidence="2" id="KW-1185">Reference proteome</keyword>
<evidence type="ECO:0000313" key="1">
    <source>
        <dbReference type="EMBL" id="KZL80925.1"/>
    </source>
</evidence>
<accession>A0A161W1M2</accession>
<proteinExistence type="predicted"/>
<protein>
    <submittedName>
        <fullName evidence="1">Transposase</fullName>
    </submittedName>
</protein>
<gene>
    <name evidence="1" type="ORF">CI238_06650</name>
</gene>
<sequence>PAIGYPFFNTAIPHKRHLTKGSCICWPAAVIPYPGEASSRLGTHLIAGDYRPLGKNWVQAFVKRNPSIKVKRSRSIDSRQVQAIKPANRYNIVEWGDMHMGQIDRLQSSSLRRSRRASRALAKAGMLRSHARNLFPIDKTGILKGKGSNGLVLRLSNVKAI</sequence>
<reference evidence="1 2" key="1">
    <citation type="submission" date="2015-06" db="EMBL/GenBank/DDBJ databases">
        <title>Survival trade-offs in plant roots during colonization by closely related pathogenic and mutualistic fungi.</title>
        <authorList>
            <person name="Hacquard S."/>
            <person name="Kracher B."/>
            <person name="Hiruma K."/>
            <person name="Weinman A."/>
            <person name="Muench P."/>
            <person name="Garrido Oter R."/>
            <person name="Ver Loren van Themaat E."/>
            <person name="Dallerey J.-F."/>
            <person name="Damm U."/>
            <person name="Henrissat B."/>
            <person name="Lespinet O."/>
            <person name="Thon M."/>
            <person name="Kemen E."/>
            <person name="McHardy A.C."/>
            <person name="Schulze-Lefert P."/>
            <person name="O'Connell R.J."/>
        </authorList>
    </citation>
    <scope>NUCLEOTIDE SEQUENCE [LARGE SCALE GENOMIC DNA]</scope>
    <source>
        <strain evidence="1 2">MAFF 238704</strain>
    </source>
</reference>
<organism evidence="1 2">
    <name type="scientific">Colletotrichum incanum</name>
    <name type="common">Soybean anthracnose fungus</name>
    <dbReference type="NCBI Taxonomy" id="1573173"/>
    <lineage>
        <taxon>Eukaryota</taxon>
        <taxon>Fungi</taxon>
        <taxon>Dikarya</taxon>
        <taxon>Ascomycota</taxon>
        <taxon>Pezizomycotina</taxon>
        <taxon>Sordariomycetes</taxon>
        <taxon>Hypocreomycetidae</taxon>
        <taxon>Glomerellales</taxon>
        <taxon>Glomerellaceae</taxon>
        <taxon>Colletotrichum</taxon>
        <taxon>Colletotrichum spaethianum species complex</taxon>
    </lineage>
</organism>
<dbReference type="Proteomes" id="UP000076584">
    <property type="component" value="Unassembled WGS sequence"/>
</dbReference>
<name>A0A161W1M2_COLIC</name>
<dbReference type="AlphaFoldDB" id="A0A161W1M2"/>
<evidence type="ECO:0000313" key="2">
    <source>
        <dbReference type="Proteomes" id="UP000076584"/>
    </source>
</evidence>
<comment type="caution">
    <text evidence="1">The sequence shown here is derived from an EMBL/GenBank/DDBJ whole genome shotgun (WGS) entry which is preliminary data.</text>
</comment>
<feature type="non-terminal residue" evidence="1">
    <location>
        <position position="1"/>
    </location>
</feature>